<evidence type="ECO:0000313" key="1">
    <source>
        <dbReference type="EMBL" id="KAJ0008022.1"/>
    </source>
</evidence>
<dbReference type="EMBL" id="CM047750">
    <property type="protein sequence ID" value="KAJ0008022.1"/>
    <property type="molecule type" value="Genomic_DNA"/>
</dbReference>
<dbReference type="Proteomes" id="UP001163603">
    <property type="component" value="Chromosome 15"/>
</dbReference>
<sequence>MTRKMKLTTIVPYWSLSRAKMHSKQQPHCISFSCNTRTLHRSFLMH</sequence>
<proteinExistence type="predicted"/>
<protein>
    <submittedName>
        <fullName evidence="1">Uncharacterized protein</fullName>
    </submittedName>
</protein>
<reference evidence="2" key="1">
    <citation type="journal article" date="2023" name="G3 (Bethesda)">
        <title>Genome assembly and association tests identify interacting loci associated with vigor, precocity, and sex in interspecific pistachio rootstocks.</title>
        <authorList>
            <person name="Palmer W."/>
            <person name="Jacygrad E."/>
            <person name="Sagayaradj S."/>
            <person name="Cavanaugh K."/>
            <person name="Han R."/>
            <person name="Bertier L."/>
            <person name="Beede B."/>
            <person name="Kafkas S."/>
            <person name="Golino D."/>
            <person name="Preece J."/>
            <person name="Michelmore R."/>
        </authorList>
    </citation>
    <scope>NUCLEOTIDE SEQUENCE [LARGE SCALE GENOMIC DNA]</scope>
</reference>
<comment type="caution">
    <text evidence="1">The sequence shown here is derived from an EMBL/GenBank/DDBJ whole genome shotgun (WGS) entry which is preliminary data.</text>
</comment>
<organism evidence="1 2">
    <name type="scientific">Pistacia integerrima</name>
    <dbReference type="NCBI Taxonomy" id="434235"/>
    <lineage>
        <taxon>Eukaryota</taxon>
        <taxon>Viridiplantae</taxon>
        <taxon>Streptophyta</taxon>
        <taxon>Embryophyta</taxon>
        <taxon>Tracheophyta</taxon>
        <taxon>Spermatophyta</taxon>
        <taxon>Magnoliopsida</taxon>
        <taxon>eudicotyledons</taxon>
        <taxon>Gunneridae</taxon>
        <taxon>Pentapetalae</taxon>
        <taxon>rosids</taxon>
        <taxon>malvids</taxon>
        <taxon>Sapindales</taxon>
        <taxon>Anacardiaceae</taxon>
        <taxon>Pistacia</taxon>
    </lineage>
</organism>
<name>A0ACC0X2Y3_9ROSI</name>
<gene>
    <name evidence="1" type="ORF">Pint_30600</name>
</gene>
<evidence type="ECO:0000313" key="2">
    <source>
        <dbReference type="Proteomes" id="UP001163603"/>
    </source>
</evidence>
<keyword evidence="2" id="KW-1185">Reference proteome</keyword>
<accession>A0ACC0X2Y3</accession>